<dbReference type="SUPFAM" id="SSF55874">
    <property type="entry name" value="ATPase domain of HSP90 chaperone/DNA topoisomerase II/histidine kinase"/>
    <property type="match status" value="1"/>
</dbReference>
<dbReference type="RefSeq" id="WP_084425247.1">
    <property type="nucleotide sequence ID" value="NZ_FWXV01000001.1"/>
</dbReference>
<dbReference type="InterPro" id="IPR050482">
    <property type="entry name" value="Sensor_HK_TwoCompSys"/>
</dbReference>
<keyword evidence="6 12" id="KW-0418">Kinase</keyword>
<feature type="domain" description="Histidine kinase/HSP90-like ATPase" evidence="9">
    <location>
        <begin position="263"/>
        <end position="346"/>
    </location>
</feature>
<name>A0A1W2BCW5_KIBAR</name>
<feature type="domain" description="DUF7134" evidence="11">
    <location>
        <begin position="11"/>
        <end position="141"/>
    </location>
</feature>
<dbReference type="InterPro" id="IPR011712">
    <property type="entry name" value="Sig_transdc_His_kin_sub3_dim/P"/>
</dbReference>
<dbReference type="InterPro" id="IPR036890">
    <property type="entry name" value="HATPase_C_sf"/>
</dbReference>
<keyword evidence="5" id="KW-0547">Nucleotide-binding</keyword>
<dbReference type="GO" id="GO:0016020">
    <property type="term" value="C:membrane"/>
    <property type="evidence" value="ECO:0007669"/>
    <property type="project" value="InterPro"/>
</dbReference>
<dbReference type="InterPro" id="IPR003594">
    <property type="entry name" value="HATPase_dom"/>
</dbReference>
<dbReference type="PANTHER" id="PTHR24421">
    <property type="entry name" value="NITRATE/NITRITE SENSOR PROTEIN NARX-RELATED"/>
    <property type="match status" value="1"/>
</dbReference>
<keyword evidence="13" id="KW-1185">Reference proteome</keyword>
<dbReference type="Pfam" id="PF07730">
    <property type="entry name" value="HisKA_3"/>
    <property type="match status" value="1"/>
</dbReference>
<dbReference type="GO" id="GO:0005524">
    <property type="term" value="F:ATP binding"/>
    <property type="evidence" value="ECO:0007669"/>
    <property type="project" value="UniProtKB-KW"/>
</dbReference>
<evidence type="ECO:0000256" key="8">
    <source>
        <dbReference type="ARBA" id="ARBA00023012"/>
    </source>
</evidence>
<sequence>MRNKDILLGLGLTALVLTWGYLAPENRALDAQGITLAIAATLPITARRRWPIPVLAVHIVLSTIYNTLDYPHDALMPPALVALYTVVSTSTRIWSITATTFTCVYVLAARAIDDQGLGIDALGTLGWLTAAIVLGEHARQRNANHAKQTRQQVTEERLRIARDLHDLLAHTITTIRVQASVAAHLITETTQPLDRATVAKTLDTITDACDQARTELRSTVEVLRDPIPVLPNITDLGSVTHAAGIDITFQNTGTERPLPPHVEIAAYRIVQESLTNIVKHSNATTAAVSLDYGADMLTVTITDNGTTTNPGEGHGIIGMTERARSIGGHLTIHTDNGYTVTAELPTGKS</sequence>
<evidence type="ECO:0000259" key="11">
    <source>
        <dbReference type="Pfam" id="PF23539"/>
    </source>
</evidence>
<evidence type="ECO:0000256" key="3">
    <source>
        <dbReference type="ARBA" id="ARBA00022553"/>
    </source>
</evidence>
<dbReference type="GO" id="GO:0046983">
    <property type="term" value="F:protein dimerization activity"/>
    <property type="evidence" value="ECO:0007669"/>
    <property type="project" value="InterPro"/>
</dbReference>
<evidence type="ECO:0000259" key="9">
    <source>
        <dbReference type="Pfam" id="PF02518"/>
    </source>
</evidence>
<dbReference type="EC" id="2.7.13.3" evidence="2"/>
<dbReference type="Gene3D" id="3.30.565.10">
    <property type="entry name" value="Histidine kinase-like ATPase, C-terminal domain"/>
    <property type="match status" value="1"/>
</dbReference>
<evidence type="ECO:0000313" key="12">
    <source>
        <dbReference type="EMBL" id="SMC70610.1"/>
    </source>
</evidence>
<dbReference type="Proteomes" id="UP000192674">
    <property type="component" value="Unassembled WGS sequence"/>
</dbReference>
<dbReference type="Gene3D" id="1.20.5.1930">
    <property type="match status" value="1"/>
</dbReference>
<protein>
    <recommendedName>
        <fullName evidence="2">histidine kinase</fullName>
        <ecNumber evidence="2">2.7.13.3</ecNumber>
    </recommendedName>
</protein>
<reference evidence="12 13" key="1">
    <citation type="submission" date="2017-04" db="EMBL/GenBank/DDBJ databases">
        <authorList>
            <person name="Afonso C.L."/>
            <person name="Miller P.J."/>
            <person name="Scott M.A."/>
            <person name="Spackman E."/>
            <person name="Goraichik I."/>
            <person name="Dimitrov K.M."/>
            <person name="Suarez D.L."/>
            <person name="Swayne D.E."/>
        </authorList>
    </citation>
    <scope>NUCLEOTIDE SEQUENCE [LARGE SCALE GENOMIC DNA]</scope>
    <source>
        <strain evidence="12 13">DSM 43828</strain>
    </source>
</reference>
<dbReference type="PANTHER" id="PTHR24421:SF10">
    <property type="entry name" value="NITRATE_NITRITE SENSOR PROTEIN NARQ"/>
    <property type="match status" value="1"/>
</dbReference>
<dbReference type="EMBL" id="FWXV01000001">
    <property type="protein sequence ID" value="SMC70610.1"/>
    <property type="molecule type" value="Genomic_DNA"/>
</dbReference>
<dbReference type="Pfam" id="PF23539">
    <property type="entry name" value="DUF7134"/>
    <property type="match status" value="1"/>
</dbReference>
<gene>
    <name evidence="12" type="ORF">SAMN05661093_01576</name>
</gene>
<dbReference type="AlphaFoldDB" id="A0A1W2BCW5"/>
<dbReference type="InterPro" id="IPR055558">
    <property type="entry name" value="DUF7134"/>
</dbReference>
<proteinExistence type="predicted"/>
<keyword evidence="4" id="KW-0808">Transferase</keyword>
<evidence type="ECO:0000256" key="7">
    <source>
        <dbReference type="ARBA" id="ARBA00022840"/>
    </source>
</evidence>
<organism evidence="12 13">
    <name type="scientific">Kibdelosporangium aridum</name>
    <dbReference type="NCBI Taxonomy" id="2030"/>
    <lineage>
        <taxon>Bacteria</taxon>
        <taxon>Bacillati</taxon>
        <taxon>Actinomycetota</taxon>
        <taxon>Actinomycetes</taxon>
        <taxon>Pseudonocardiales</taxon>
        <taxon>Pseudonocardiaceae</taxon>
        <taxon>Kibdelosporangium</taxon>
    </lineage>
</organism>
<evidence type="ECO:0000313" key="13">
    <source>
        <dbReference type="Proteomes" id="UP000192674"/>
    </source>
</evidence>
<dbReference type="CDD" id="cd16917">
    <property type="entry name" value="HATPase_UhpB-NarQ-NarX-like"/>
    <property type="match status" value="1"/>
</dbReference>
<evidence type="ECO:0000256" key="2">
    <source>
        <dbReference type="ARBA" id="ARBA00012438"/>
    </source>
</evidence>
<keyword evidence="8" id="KW-0902">Two-component regulatory system</keyword>
<evidence type="ECO:0000256" key="1">
    <source>
        <dbReference type="ARBA" id="ARBA00000085"/>
    </source>
</evidence>
<keyword evidence="3" id="KW-0597">Phosphoprotein</keyword>
<evidence type="ECO:0000256" key="6">
    <source>
        <dbReference type="ARBA" id="ARBA00022777"/>
    </source>
</evidence>
<evidence type="ECO:0000256" key="4">
    <source>
        <dbReference type="ARBA" id="ARBA00022679"/>
    </source>
</evidence>
<dbReference type="OrthoDB" id="227596at2"/>
<evidence type="ECO:0000256" key="5">
    <source>
        <dbReference type="ARBA" id="ARBA00022741"/>
    </source>
</evidence>
<accession>A0A1W2BCW5</accession>
<dbReference type="GO" id="GO:0000155">
    <property type="term" value="F:phosphorelay sensor kinase activity"/>
    <property type="evidence" value="ECO:0007669"/>
    <property type="project" value="InterPro"/>
</dbReference>
<dbReference type="Pfam" id="PF02518">
    <property type="entry name" value="HATPase_c"/>
    <property type="match status" value="1"/>
</dbReference>
<keyword evidence="7" id="KW-0067">ATP-binding</keyword>
<comment type="catalytic activity">
    <reaction evidence="1">
        <text>ATP + protein L-histidine = ADP + protein N-phospho-L-histidine.</text>
        <dbReference type="EC" id="2.7.13.3"/>
    </reaction>
</comment>
<evidence type="ECO:0000259" key="10">
    <source>
        <dbReference type="Pfam" id="PF07730"/>
    </source>
</evidence>
<feature type="domain" description="Signal transduction histidine kinase subgroup 3 dimerisation and phosphoacceptor" evidence="10">
    <location>
        <begin position="156"/>
        <end position="226"/>
    </location>
</feature>